<evidence type="ECO:0000313" key="2">
    <source>
        <dbReference type="Proteomes" id="UP001596106"/>
    </source>
</evidence>
<protein>
    <recommendedName>
        <fullName evidence="3">Four helix bundle protein</fullName>
    </recommendedName>
</protein>
<sequence length="100" mass="11561">MRVLKVTKYSPILHELRASWGVLQAGKYLLTESMQNRGPHEDYFAYQNAVAEIGRIERKLEILYDEIQAVELLHQAAILTGNYEDLSTRKRPNDRSSDLN</sequence>
<evidence type="ECO:0000313" key="1">
    <source>
        <dbReference type="EMBL" id="MFC5407775.1"/>
    </source>
</evidence>
<keyword evidence="2" id="KW-1185">Reference proteome</keyword>
<evidence type="ECO:0008006" key="3">
    <source>
        <dbReference type="Google" id="ProtNLM"/>
    </source>
</evidence>
<organism evidence="1 2">
    <name type="scientific">Larkinella bovis</name>
    <dbReference type="NCBI Taxonomy" id="683041"/>
    <lineage>
        <taxon>Bacteria</taxon>
        <taxon>Pseudomonadati</taxon>
        <taxon>Bacteroidota</taxon>
        <taxon>Cytophagia</taxon>
        <taxon>Cytophagales</taxon>
        <taxon>Spirosomataceae</taxon>
        <taxon>Larkinella</taxon>
    </lineage>
</organism>
<gene>
    <name evidence="1" type="ORF">ACFPMF_00535</name>
</gene>
<comment type="caution">
    <text evidence="1">The sequence shown here is derived from an EMBL/GenBank/DDBJ whole genome shotgun (WGS) entry which is preliminary data.</text>
</comment>
<dbReference type="RefSeq" id="WP_379840460.1">
    <property type="nucleotide sequence ID" value="NZ_JBHSMA010000001.1"/>
</dbReference>
<proteinExistence type="predicted"/>
<accession>A0ABW0I5L7</accession>
<reference evidence="2" key="1">
    <citation type="journal article" date="2019" name="Int. J. Syst. Evol. Microbiol.">
        <title>The Global Catalogue of Microorganisms (GCM) 10K type strain sequencing project: providing services to taxonomists for standard genome sequencing and annotation.</title>
        <authorList>
            <consortium name="The Broad Institute Genomics Platform"/>
            <consortium name="The Broad Institute Genome Sequencing Center for Infectious Disease"/>
            <person name="Wu L."/>
            <person name="Ma J."/>
        </authorList>
    </citation>
    <scope>NUCLEOTIDE SEQUENCE [LARGE SCALE GENOMIC DNA]</scope>
    <source>
        <strain evidence="2">CCUG 55250</strain>
    </source>
</reference>
<name>A0ABW0I5L7_9BACT</name>
<dbReference type="EMBL" id="JBHSMA010000001">
    <property type="protein sequence ID" value="MFC5407775.1"/>
    <property type="molecule type" value="Genomic_DNA"/>
</dbReference>
<dbReference type="Proteomes" id="UP001596106">
    <property type="component" value="Unassembled WGS sequence"/>
</dbReference>